<reference evidence="4" key="1">
    <citation type="journal article" date="2019" name="Int. J. Syst. Evol. Microbiol.">
        <title>The Global Catalogue of Microorganisms (GCM) 10K type strain sequencing project: providing services to taxonomists for standard genome sequencing and annotation.</title>
        <authorList>
            <consortium name="The Broad Institute Genomics Platform"/>
            <consortium name="The Broad Institute Genome Sequencing Center for Infectious Disease"/>
            <person name="Wu L."/>
            <person name="Ma J."/>
        </authorList>
    </citation>
    <scope>NUCLEOTIDE SEQUENCE [LARGE SCALE GENOMIC DNA]</scope>
    <source>
        <strain evidence="4">CCUG 54356</strain>
    </source>
</reference>
<accession>A0ABW3U7K0</accession>
<organism evidence="3 4">
    <name type="scientific">Microbulbifer celer</name>
    <dbReference type="NCBI Taxonomy" id="435905"/>
    <lineage>
        <taxon>Bacteria</taxon>
        <taxon>Pseudomonadati</taxon>
        <taxon>Pseudomonadota</taxon>
        <taxon>Gammaproteobacteria</taxon>
        <taxon>Cellvibrionales</taxon>
        <taxon>Microbulbiferaceae</taxon>
        <taxon>Microbulbifer</taxon>
    </lineage>
</organism>
<feature type="domain" description="Glycosyltransferase 2-like" evidence="2">
    <location>
        <begin position="246"/>
        <end position="372"/>
    </location>
</feature>
<dbReference type="InterPro" id="IPR029044">
    <property type="entry name" value="Nucleotide-diphossugar_trans"/>
</dbReference>
<dbReference type="EMBL" id="JBHTLR010000004">
    <property type="protein sequence ID" value="MFD1215441.1"/>
    <property type="molecule type" value="Genomic_DNA"/>
</dbReference>
<dbReference type="Proteomes" id="UP001597264">
    <property type="component" value="Unassembled WGS sequence"/>
</dbReference>
<dbReference type="Gene3D" id="3.90.550.10">
    <property type="entry name" value="Spore Coat Polysaccharide Biosynthesis Protein SpsA, Chain A"/>
    <property type="match status" value="1"/>
</dbReference>
<feature type="domain" description="Glycosyl transferase family 1" evidence="1">
    <location>
        <begin position="799"/>
        <end position="956"/>
    </location>
</feature>
<dbReference type="Pfam" id="PF00534">
    <property type="entry name" value="Glycos_transf_1"/>
    <property type="match status" value="1"/>
</dbReference>
<evidence type="ECO:0000313" key="4">
    <source>
        <dbReference type="Proteomes" id="UP001597264"/>
    </source>
</evidence>
<dbReference type="CDD" id="cd00761">
    <property type="entry name" value="Glyco_tranf_GTA_type"/>
    <property type="match status" value="1"/>
</dbReference>
<sequence length="985" mass="109290">MGLKRLWRWASQRLPVIFGHSNRAGGEPFDADWYLEAYPDVAQAGIDPWSHYVNHGRHEGRLPARNRAIAWEYHLMRGGESLMLPRLEALTRSREASDQERYYAAWSLARWCAARDDWRGAVNYLLVFLDSTAPYPVHAGPYYLMLYAALQCGRVEIARRAFGALEARFPGHPALFLARANMFSASADSGERQAADQQKLAAINQLFESRNLVSIGCTLAEPLVLDNLRAGSDLTAAGSVDAPRVSVVVPVFNAERTIETALRALCQQTWRNLEILVVNDASTDGSQQVLDAFVSETGVRAGLNIRLLSHSVNHGAYAARNTALVAATGDFITTHDSDDWSHPQKIELQVRALLEAPDKVASVSHWVRATESLEFGAWHIDDSWVYRNVSSLMVRRSVVDTLGYWDRVSVNADTEYYYRILSVFGEGAITEVCEGIPLAFGRIDSGSLSRRSDTHLVTRYGGLRKDYEDAARRWHARAIQASDLYLAENPDSRPFLAPAKMCREDKPVVDLDPRDQVQQSGLFNSAWYLRQYPDVCDCPVDLFEHFWETGLAEGRDPGPGFSVSGYLRKYPEVYSSGLNPLYHYLSVGKDLGYQAHPIFSGDCVKPFGGFRLLVCAHQAGTQLYGAERSLLDVLDALSQLGVEVVVTLPSAVNSEYLEAVRSSAHTVVVLPYGWWFGTRAPCTETKRHFADLLTQYNIQAVLANTSVLEEPLLAAREMGIPSLVHVREIPQADTSLCQILGADADAVAAKVRSLADIVMVNSDIVKRSISVPEAVLVPNIIRRGKITRIQAEAGPRRVEQPVRVAMLSSNLPKKGLNDFVALVELLATRIPEVRCFLVGPENMHIANLRERQRVSPLLKNLVFYGYAEDPEAVLAEVDIVVNLSQFQESFGRTALEAMAAARPVIGYQWGALPEVILDGETGYLVPFGDVNAVVDRIAELAASQKLREVLGRAGQRRVREHFSEEIMQRQLAAVLERAKSLAPSV</sequence>
<evidence type="ECO:0000259" key="2">
    <source>
        <dbReference type="Pfam" id="PF00535"/>
    </source>
</evidence>
<proteinExistence type="predicted"/>
<keyword evidence="4" id="KW-1185">Reference proteome</keyword>
<evidence type="ECO:0000313" key="3">
    <source>
        <dbReference type="EMBL" id="MFD1215441.1"/>
    </source>
</evidence>
<dbReference type="Pfam" id="PF00535">
    <property type="entry name" value="Glycos_transf_2"/>
    <property type="match status" value="1"/>
</dbReference>
<name>A0ABW3U7K0_9GAMM</name>
<dbReference type="PANTHER" id="PTHR22916:SF3">
    <property type="entry name" value="UDP-GLCNAC:BETAGAL BETA-1,3-N-ACETYLGLUCOSAMINYLTRANSFERASE-LIKE PROTEIN 1"/>
    <property type="match status" value="1"/>
</dbReference>
<protein>
    <submittedName>
        <fullName evidence="3">Glycosyltransferase</fullName>
    </submittedName>
</protein>
<dbReference type="CDD" id="cd03801">
    <property type="entry name" value="GT4_PimA-like"/>
    <property type="match status" value="1"/>
</dbReference>
<evidence type="ECO:0000259" key="1">
    <source>
        <dbReference type="Pfam" id="PF00534"/>
    </source>
</evidence>
<dbReference type="SUPFAM" id="SSF53448">
    <property type="entry name" value="Nucleotide-diphospho-sugar transferases"/>
    <property type="match status" value="1"/>
</dbReference>
<dbReference type="SUPFAM" id="SSF53756">
    <property type="entry name" value="UDP-Glycosyltransferase/glycogen phosphorylase"/>
    <property type="match status" value="1"/>
</dbReference>
<dbReference type="RefSeq" id="WP_230437813.1">
    <property type="nucleotide sequence ID" value="NZ_CP087715.1"/>
</dbReference>
<comment type="caution">
    <text evidence="3">The sequence shown here is derived from an EMBL/GenBank/DDBJ whole genome shotgun (WGS) entry which is preliminary data.</text>
</comment>
<gene>
    <name evidence="3" type="ORF">ACFQ2X_02415</name>
</gene>
<dbReference type="InterPro" id="IPR001173">
    <property type="entry name" value="Glyco_trans_2-like"/>
</dbReference>
<dbReference type="InterPro" id="IPR001296">
    <property type="entry name" value="Glyco_trans_1"/>
</dbReference>
<dbReference type="PANTHER" id="PTHR22916">
    <property type="entry name" value="GLYCOSYLTRANSFERASE"/>
    <property type="match status" value="1"/>
</dbReference>
<dbReference type="Gene3D" id="3.40.50.2000">
    <property type="entry name" value="Glycogen Phosphorylase B"/>
    <property type="match status" value="2"/>
</dbReference>